<gene>
    <name evidence="1" type="ORF">HZI73_21020</name>
</gene>
<dbReference type="EMBL" id="CP058649">
    <property type="protein sequence ID" value="QUI24632.1"/>
    <property type="molecule type" value="Genomic_DNA"/>
</dbReference>
<evidence type="ECO:0000313" key="2">
    <source>
        <dbReference type="Proteomes" id="UP000683246"/>
    </source>
</evidence>
<protein>
    <submittedName>
        <fullName evidence="1">Uncharacterized protein</fullName>
    </submittedName>
</protein>
<dbReference type="RefSeq" id="WP_212695324.1">
    <property type="nucleotide sequence ID" value="NZ_CP058649.1"/>
</dbReference>
<proteinExistence type="predicted"/>
<organism evidence="1 2">
    <name type="scientific">Vallitalea pronyensis</name>
    <dbReference type="NCBI Taxonomy" id="1348613"/>
    <lineage>
        <taxon>Bacteria</taxon>
        <taxon>Bacillati</taxon>
        <taxon>Bacillota</taxon>
        <taxon>Clostridia</taxon>
        <taxon>Lachnospirales</taxon>
        <taxon>Vallitaleaceae</taxon>
        <taxon>Vallitalea</taxon>
    </lineage>
</organism>
<keyword evidence="2" id="KW-1185">Reference proteome</keyword>
<evidence type="ECO:0000313" key="1">
    <source>
        <dbReference type="EMBL" id="QUI24632.1"/>
    </source>
</evidence>
<name>A0A8J8MMK5_9FIRM</name>
<dbReference type="AlphaFoldDB" id="A0A8J8MMK5"/>
<reference evidence="1" key="1">
    <citation type="submission" date="2020-07" db="EMBL/GenBank/DDBJ databases">
        <title>Vallitalea pronyensis genome.</title>
        <authorList>
            <person name="Postec A."/>
        </authorList>
    </citation>
    <scope>NUCLEOTIDE SEQUENCE</scope>
    <source>
        <strain evidence="1">FatNI3</strain>
    </source>
</reference>
<accession>A0A8J8MMK5</accession>
<dbReference type="KEGG" id="vpy:HZI73_21020"/>
<sequence length="825" mass="96134">MHQYKYVINQSQAVNRWFISKIKRTPFQSESKCFHEEVNPGEEYIPVLYPVREAFLEKMPINQISLGDVKKVCLTDFYFPFENNRVEFTTFIHTPHYISFSGETKIYVERDCELAFELYTCGGVKLWVNDELAASFTPYSRNIGSLKKIKITCKKGENTLHLYADELAERDVIFYIELRYVDTEPLVGIVHMNEDDTMVQHMENFLESLYFERDVYAEGHMILNYNPDLVQSDIELQILGLPSPEDRHKIRQYTVKKGTHSLCVGHVLDVAVGMFKVDVKIDIGRLAIKRRLVVGNYCHKISNDMQANTIYERKKQALVFLSKHGENFLMKTIAILETQGRLTDEAQEILETAIKKIEKKEDCADFYLGTMIHLLKHYRNFLSDETVCQIKKVLLDFRYWIDEPGNDVMWYFSENHALLFHVGQYLAGDYFEDDVFTVSGRKGKKQKEIGKKRLVHWFDHFFQYGLGEWNSVTYVPIDMIGFFNLYDQAPDDDIKQLAKKALDFLFKLMAYHNYNGIISSSYGRVYEETLKARELSEPSFIEWITSGKGFMNFRIRAVVMYGISSYVPPDYYQEIALGDDEGAVIELTQGESHAHLYTYTTDDYALSCVQGYKPFTQGHQQHIMNLAMSGDSTQLFINHPGEKPMSGEERPSYWAGNGMMPLVRQYRNAMLMVFNIDESQQVHFIHTYIMPERMDEIICQEKELYLQVKDTYVYIRFSHDVKITTYGAATGKECISNGRHHGVYIKCGAKKEWGSFHAFKKSMKETVFEYNGETELKIIDPHYGTLEIRDDQCLYRNGKVIEQAGKHEIHLEKVLRVYKESSHEE</sequence>
<dbReference type="Proteomes" id="UP000683246">
    <property type="component" value="Chromosome"/>
</dbReference>